<organism evidence="2 3">
    <name type="scientific">Trichinella patagoniensis</name>
    <dbReference type="NCBI Taxonomy" id="990121"/>
    <lineage>
        <taxon>Eukaryota</taxon>
        <taxon>Metazoa</taxon>
        <taxon>Ecdysozoa</taxon>
        <taxon>Nematoda</taxon>
        <taxon>Enoplea</taxon>
        <taxon>Dorylaimia</taxon>
        <taxon>Trichinellida</taxon>
        <taxon>Trichinellidae</taxon>
        <taxon>Trichinella</taxon>
    </lineage>
</organism>
<feature type="compositionally biased region" description="Polar residues" evidence="1">
    <location>
        <begin position="65"/>
        <end position="85"/>
    </location>
</feature>
<evidence type="ECO:0000313" key="3">
    <source>
        <dbReference type="Proteomes" id="UP000054783"/>
    </source>
</evidence>
<comment type="caution">
    <text evidence="2">The sequence shown here is derived from an EMBL/GenBank/DDBJ whole genome shotgun (WGS) entry which is preliminary data.</text>
</comment>
<reference evidence="2 3" key="1">
    <citation type="submission" date="2015-01" db="EMBL/GenBank/DDBJ databases">
        <title>Evolution of Trichinella species and genotypes.</title>
        <authorList>
            <person name="Korhonen P.K."/>
            <person name="Edoardo P."/>
            <person name="Giuseppe L.R."/>
            <person name="Gasser R.B."/>
        </authorList>
    </citation>
    <scope>NUCLEOTIDE SEQUENCE [LARGE SCALE GENOMIC DNA]</scope>
    <source>
        <strain evidence="2">ISS2496</strain>
    </source>
</reference>
<name>A0A0V1AFR6_9BILA</name>
<feature type="region of interest" description="Disordered" evidence="1">
    <location>
        <begin position="61"/>
        <end position="85"/>
    </location>
</feature>
<accession>A0A0V1AFR6</accession>
<dbReference type="Proteomes" id="UP000054783">
    <property type="component" value="Unassembled WGS sequence"/>
</dbReference>
<gene>
    <name evidence="2" type="ORF">T12_5461</name>
</gene>
<dbReference type="EMBL" id="JYDQ01000002">
    <property type="protein sequence ID" value="KRY23648.1"/>
    <property type="molecule type" value="Genomic_DNA"/>
</dbReference>
<evidence type="ECO:0000313" key="2">
    <source>
        <dbReference type="EMBL" id="KRY23648.1"/>
    </source>
</evidence>
<evidence type="ECO:0000256" key="1">
    <source>
        <dbReference type="SAM" id="MobiDB-lite"/>
    </source>
</evidence>
<proteinExistence type="predicted"/>
<protein>
    <submittedName>
        <fullName evidence="2">Uncharacterized protein</fullName>
    </submittedName>
</protein>
<dbReference type="AlphaFoldDB" id="A0A0V1AFR6"/>
<sequence>MDDRRSIEPKITKMPQLFIFVKTELTNLKLTRHVRTATYQCRLEKELCNCAWKWREKHSRAAVGKNSNPRTQKPLCSNYGSISPTRTSSRCVLDALRISRWYRFPHHFNTSRPRHNVVTCA</sequence>
<keyword evidence="3" id="KW-1185">Reference proteome</keyword>